<dbReference type="HOGENOM" id="CLU_041527_1_0_14"/>
<dbReference type="Pfam" id="PF13173">
    <property type="entry name" value="AAA_14"/>
    <property type="match status" value="1"/>
</dbReference>
<dbReference type="InterPro" id="IPR027417">
    <property type="entry name" value="P-loop_NTPase"/>
</dbReference>
<name>A0A059Y3S3_MYCBV</name>
<dbReference type="PANTHER" id="PTHR33295">
    <property type="entry name" value="ATPASE"/>
    <property type="match status" value="1"/>
</dbReference>
<dbReference type="SUPFAM" id="SSF52540">
    <property type="entry name" value="P-loop containing nucleoside triphosphate hydrolases"/>
    <property type="match status" value="1"/>
</dbReference>
<evidence type="ECO:0000259" key="2">
    <source>
        <dbReference type="Pfam" id="PF13635"/>
    </source>
</evidence>
<evidence type="ECO:0000313" key="4">
    <source>
        <dbReference type="Proteomes" id="UP000027182"/>
    </source>
</evidence>
<dbReference type="InterPro" id="IPR025420">
    <property type="entry name" value="DUF4143"/>
</dbReference>
<dbReference type="PATRIC" id="fig|1316930.3.peg.443"/>
<accession>A0A059Y3S3</accession>
<sequence>MEIKRDSYLNKIINKMNNGKVKVITGIRRSGKSYFLFNIFNKYLLSKGVNENNIIKISLDSIKDIALRNPLNLIKHIEQLLPSNSQQCYVLIDEIQYCEIIKNPYIENSKYTISFVDVLLELMKRENVDVYVTGSNSVMLSSEILTQFRDRSNQIHIHTLSFSEIYHLFENKKEALEHYLFYGGLPGVYNLKDQEEKREYLTNLFDELYIKDILERKSILKDKYILEILLNFISSTIGSLTNPSKLVNRFSSEMKIKISSNTVSNYLNYFKESFLISDCKRFNVKGGKFFESPLKYYFTDIGLRNARLDFNQYEPKHIMENLIYNELKRRGFNINVGIVEKFISNGDKRTRKSFEVDFVCQKPNVKYYIQSAYELPTKEKIEQETRSLYNIDDTFKKIVITYNNIIPWHDKKGVLYIGLIDFLLDGSYTDSVI</sequence>
<reference evidence="3 4" key="1">
    <citation type="submission" date="2013-04" db="EMBL/GenBank/DDBJ databases">
        <authorList>
            <person name="Lin L."/>
            <person name="Zeng Z."/>
            <person name="Xie J."/>
            <person name="Luo L."/>
            <person name="Yang Z."/>
            <person name="Liang W."/>
            <person name="Lin H."/>
            <person name="Dong C."/>
            <person name="Sun Y."/>
        </authorList>
    </citation>
    <scope>NUCLEOTIDE SEQUENCE [LARGE SCALE GENOMIC DNA]</scope>
    <source>
        <strain evidence="3 4">CQ-W70</strain>
    </source>
</reference>
<proteinExistence type="predicted"/>
<gene>
    <name evidence="3" type="ORF">K668_02160</name>
</gene>
<protein>
    <submittedName>
        <fullName evidence="3">ATPase</fullName>
    </submittedName>
</protein>
<dbReference type="Pfam" id="PF13635">
    <property type="entry name" value="DUF4143"/>
    <property type="match status" value="1"/>
</dbReference>
<evidence type="ECO:0000313" key="3">
    <source>
        <dbReference type="EMBL" id="AIA34010.1"/>
    </source>
</evidence>
<dbReference type="KEGG" id="mbq:K668_02160"/>
<evidence type="ECO:0000259" key="1">
    <source>
        <dbReference type="Pfam" id="PF13173"/>
    </source>
</evidence>
<dbReference type="EMBL" id="CP005933">
    <property type="protein sequence ID" value="AIA34010.1"/>
    <property type="molecule type" value="Genomic_DNA"/>
</dbReference>
<dbReference type="AlphaFoldDB" id="A0A059Y3S3"/>
<dbReference type="PANTHER" id="PTHR33295:SF18">
    <property type="entry name" value="AAA+ ATPASE DOMAIN-CONTAINING PROTEIN"/>
    <property type="match status" value="1"/>
</dbReference>
<organism evidence="3 4">
    <name type="scientific">Mycoplasmopsis bovis CQ-W70</name>
    <dbReference type="NCBI Taxonomy" id="1316930"/>
    <lineage>
        <taxon>Bacteria</taxon>
        <taxon>Bacillati</taxon>
        <taxon>Mycoplasmatota</taxon>
        <taxon>Mycoplasmoidales</taxon>
        <taxon>Metamycoplasmataceae</taxon>
        <taxon>Mycoplasmopsis</taxon>
    </lineage>
</organism>
<feature type="domain" description="DUF4143" evidence="2">
    <location>
        <begin position="211"/>
        <end position="369"/>
    </location>
</feature>
<dbReference type="InterPro" id="IPR041682">
    <property type="entry name" value="AAA_14"/>
</dbReference>
<dbReference type="RefSeq" id="WP_038582760.1">
    <property type="nucleotide sequence ID" value="NZ_CP005933.1"/>
</dbReference>
<dbReference type="Proteomes" id="UP000027182">
    <property type="component" value="Chromosome"/>
</dbReference>
<feature type="domain" description="AAA" evidence="1">
    <location>
        <begin position="19"/>
        <end position="165"/>
    </location>
</feature>